<dbReference type="GO" id="GO:0047661">
    <property type="term" value="F:amino-acid racemase activity"/>
    <property type="evidence" value="ECO:0007669"/>
    <property type="project" value="InterPro"/>
</dbReference>
<dbReference type="SUPFAM" id="SSF53681">
    <property type="entry name" value="Aspartate/glutamate racemase"/>
    <property type="match status" value="2"/>
</dbReference>
<evidence type="ECO:0000256" key="2">
    <source>
        <dbReference type="SAM" id="MobiDB-lite"/>
    </source>
</evidence>
<evidence type="ECO:0008006" key="6">
    <source>
        <dbReference type="Google" id="ProtNLM"/>
    </source>
</evidence>
<feature type="transmembrane region" description="Helical" evidence="3">
    <location>
        <begin position="154"/>
        <end position="182"/>
    </location>
</feature>
<dbReference type="Pfam" id="PF01177">
    <property type="entry name" value="Asp_Glu_race"/>
    <property type="match status" value="1"/>
</dbReference>
<dbReference type="HOGENOM" id="CLU_565485_0_0_1"/>
<dbReference type="eggNOG" id="ENOG502QU3Q">
    <property type="taxonomic scope" value="Eukaryota"/>
</dbReference>
<dbReference type="PANTHER" id="PTHR21198">
    <property type="entry name" value="GLUTAMATE RACEMASE"/>
    <property type="match status" value="1"/>
</dbReference>
<keyword evidence="5" id="KW-1185">Reference proteome</keyword>
<sequence>MAPSSRKERAAEARASTSKPSPAPAPAPAVQLSEERLINLVDAGAAWRLGGVITRSRTAGAQQHIRVGDAGVPCRAGTCTTPIQVTSSQLVSNEIFPPSVVKALLFPGAIASNLTKSMTFPRWNDLFDIYNLTEAKTASAVIDLQRLEILAGSYFCAAGALVGVINPGRMTLFGTLLVIWGLVKEALFGKPVNSDPTQSVHVYPTILIALICAFLSITYNVKKTTTLASASLICQESPAFAVHILPKPSYRLLFRLQFHGSDVYTEHLLVFSVFRLRELWQNDSKLFAGLQPFHLLVPYPCHLIVERLSPNVLKTNSVVDPSEPKILDASSSASRTGQYSATTHLSGTIGVMGTSASSSLRFLEKLVRWSTGDGEEAPPFLVCNDPLIKKELMSSQNSQLPSDYNTALGKLRLRRLLLEKSGVCCIAMPCNILHAYHDEISQGCSVPSLHIGDCVVKELKSANLKPVEYGSNVRVGILSTDNTLNAKCYLNKLESQGFEVLLPDKASLEHTVLPAIGAFRRGDMEGARNLLRISLQVMFVRAVNTIILASDDFVGILPDDDPLLKKCIDPMDALVRETIMCARTDSLRP</sequence>
<feature type="compositionally biased region" description="Basic and acidic residues" evidence="2">
    <location>
        <begin position="1"/>
        <end position="12"/>
    </location>
</feature>
<proteinExistence type="predicted"/>
<keyword evidence="3" id="KW-0812">Transmembrane</keyword>
<dbReference type="InterPro" id="IPR001920">
    <property type="entry name" value="Asp/Glu_race"/>
</dbReference>
<evidence type="ECO:0000256" key="1">
    <source>
        <dbReference type="ARBA" id="ARBA00023235"/>
    </source>
</evidence>
<dbReference type="PANTHER" id="PTHR21198:SF7">
    <property type="entry name" value="ASPARTATE-GLUTAMATE RACEMASE FAMILY"/>
    <property type="match status" value="1"/>
</dbReference>
<dbReference type="Proteomes" id="UP000008021">
    <property type="component" value="Chromosome 1"/>
</dbReference>
<keyword evidence="3" id="KW-1133">Transmembrane helix</keyword>
<dbReference type="InterPro" id="IPR015942">
    <property type="entry name" value="Asp/Glu/hydantoin_racemase"/>
</dbReference>
<feature type="region of interest" description="Disordered" evidence="2">
    <location>
        <begin position="1"/>
        <end position="29"/>
    </location>
</feature>
<evidence type="ECO:0000313" key="5">
    <source>
        <dbReference type="Proteomes" id="UP000008021"/>
    </source>
</evidence>
<reference evidence="4" key="2">
    <citation type="submission" date="2018-05" db="EMBL/GenBank/DDBJ databases">
        <title>OmerRS3 (Oryza meridionalis Reference Sequence Version 3).</title>
        <authorList>
            <person name="Zhang J."/>
            <person name="Kudrna D."/>
            <person name="Lee S."/>
            <person name="Talag J."/>
            <person name="Welchert J."/>
            <person name="Wing R.A."/>
        </authorList>
    </citation>
    <scope>NUCLEOTIDE SEQUENCE [LARGE SCALE GENOMIC DNA]</scope>
    <source>
        <strain evidence="4">cv. OR44</strain>
    </source>
</reference>
<protein>
    <recommendedName>
        <fullName evidence="6">Aspartate racemase</fullName>
    </recommendedName>
</protein>
<dbReference type="EnsemblPlants" id="OMERI01G18030.1">
    <property type="protein sequence ID" value="OMERI01G18030.1"/>
    <property type="gene ID" value="OMERI01G18030"/>
</dbReference>
<accession>A0A0E0C3H8</accession>
<evidence type="ECO:0000256" key="3">
    <source>
        <dbReference type="SAM" id="Phobius"/>
    </source>
</evidence>
<organism evidence="4">
    <name type="scientific">Oryza meridionalis</name>
    <dbReference type="NCBI Taxonomy" id="40149"/>
    <lineage>
        <taxon>Eukaryota</taxon>
        <taxon>Viridiplantae</taxon>
        <taxon>Streptophyta</taxon>
        <taxon>Embryophyta</taxon>
        <taxon>Tracheophyta</taxon>
        <taxon>Spermatophyta</taxon>
        <taxon>Magnoliopsida</taxon>
        <taxon>Liliopsida</taxon>
        <taxon>Poales</taxon>
        <taxon>Poaceae</taxon>
        <taxon>BOP clade</taxon>
        <taxon>Oryzoideae</taxon>
        <taxon>Oryzeae</taxon>
        <taxon>Oryzinae</taxon>
        <taxon>Oryza</taxon>
    </lineage>
</organism>
<feature type="transmembrane region" description="Helical" evidence="3">
    <location>
        <begin position="202"/>
        <end position="221"/>
    </location>
</feature>
<keyword evidence="1" id="KW-0413">Isomerase</keyword>
<keyword evidence="3" id="KW-0472">Membrane</keyword>
<evidence type="ECO:0000313" key="4">
    <source>
        <dbReference type="EnsemblPlants" id="OMERI01G18030.1"/>
    </source>
</evidence>
<dbReference type="Gene3D" id="3.40.50.1860">
    <property type="match status" value="2"/>
</dbReference>
<name>A0A0E0C3H8_9ORYZ</name>
<reference evidence="4" key="1">
    <citation type="submission" date="2015-04" db="UniProtKB">
        <authorList>
            <consortium name="EnsemblPlants"/>
        </authorList>
    </citation>
    <scope>IDENTIFICATION</scope>
</reference>
<dbReference type="STRING" id="40149.A0A0E0C3H8"/>
<dbReference type="Gramene" id="OMERI01G18030.1">
    <property type="protein sequence ID" value="OMERI01G18030.1"/>
    <property type="gene ID" value="OMERI01G18030"/>
</dbReference>
<dbReference type="AlphaFoldDB" id="A0A0E0C3H8"/>